<keyword evidence="2" id="KW-0813">Transport</keyword>
<evidence type="ECO:0000256" key="2">
    <source>
        <dbReference type="ARBA" id="ARBA00022448"/>
    </source>
</evidence>
<feature type="transmembrane region" description="Helical" evidence="9">
    <location>
        <begin position="134"/>
        <end position="156"/>
    </location>
</feature>
<evidence type="ECO:0000256" key="4">
    <source>
        <dbReference type="ARBA" id="ARBA00022692"/>
    </source>
</evidence>
<evidence type="ECO:0000313" key="11">
    <source>
        <dbReference type="Proteomes" id="UP000476030"/>
    </source>
</evidence>
<evidence type="ECO:0000256" key="1">
    <source>
        <dbReference type="ARBA" id="ARBA00004651"/>
    </source>
</evidence>
<feature type="transmembrane region" description="Helical" evidence="9">
    <location>
        <begin position="12"/>
        <end position="38"/>
    </location>
</feature>
<comment type="caution">
    <text evidence="10">The sequence shown here is derived from an EMBL/GenBank/DDBJ whole genome shotgun (WGS) entry which is preliminary data.</text>
</comment>
<dbReference type="RefSeq" id="WP_161316430.1">
    <property type="nucleotide sequence ID" value="NZ_WTUW01000009.1"/>
</dbReference>
<evidence type="ECO:0000256" key="5">
    <source>
        <dbReference type="ARBA" id="ARBA00022970"/>
    </source>
</evidence>
<dbReference type="PANTHER" id="PTHR11795:SF447">
    <property type="entry name" value="ABC TRANSPORTER PERMEASE PROTEIN"/>
    <property type="match status" value="1"/>
</dbReference>
<evidence type="ECO:0000256" key="3">
    <source>
        <dbReference type="ARBA" id="ARBA00022475"/>
    </source>
</evidence>
<dbReference type="AlphaFoldDB" id="A0A6L8W9M0"/>
<comment type="subcellular location">
    <subcellularLocation>
        <location evidence="1">Cell membrane</location>
        <topology evidence="1">Multi-pass membrane protein</topology>
    </subcellularLocation>
</comment>
<feature type="transmembrane region" description="Helical" evidence="9">
    <location>
        <begin position="58"/>
        <end position="82"/>
    </location>
</feature>
<keyword evidence="3" id="KW-1003">Cell membrane</keyword>
<proteinExistence type="inferred from homology"/>
<keyword evidence="11" id="KW-1185">Reference proteome</keyword>
<dbReference type="InterPro" id="IPR001851">
    <property type="entry name" value="ABC_transp_permease"/>
</dbReference>
<keyword evidence="6 9" id="KW-1133">Transmembrane helix</keyword>
<gene>
    <name evidence="10" type="ORF">GQE98_14470</name>
</gene>
<dbReference type="GO" id="GO:0006865">
    <property type="term" value="P:amino acid transport"/>
    <property type="evidence" value="ECO:0007669"/>
    <property type="project" value="UniProtKB-KW"/>
</dbReference>
<keyword evidence="7 9" id="KW-0472">Membrane</keyword>
<evidence type="ECO:0000256" key="7">
    <source>
        <dbReference type="ARBA" id="ARBA00023136"/>
    </source>
</evidence>
<feature type="transmembrane region" description="Helical" evidence="9">
    <location>
        <begin position="186"/>
        <end position="210"/>
    </location>
</feature>
<feature type="transmembrane region" description="Helical" evidence="9">
    <location>
        <begin position="222"/>
        <end position="245"/>
    </location>
</feature>
<feature type="transmembrane region" description="Helical" evidence="9">
    <location>
        <begin position="94"/>
        <end position="114"/>
    </location>
</feature>
<dbReference type="InterPro" id="IPR052157">
    <property type="entry name" value="BCAA_transport_permease"/>
</dbReference>
<evidence type="ECO:0000256" key="6">
    <source>
        <dbReference type="ARBA" id="ARBA00022989"/>
    </source>
</evidence>
<evidence type="ECO:0000256" key="8">
    <source>
        <dbReference type="ARBA" id="ARBA00037998"/>
    </source>
</evidence>
<dbReference type="GO" id="GO:0022857">
    <property type="term" value="F:transmembrane transporter activity"/>
    <property type="evidence" value="ECO:0007669"/>
    <property type="project" value="InterPro"/>
</dbReference>
<dbReference type="Proteomes" id="UP000476030">
    <property type="component" value="Unassembled WGS sequence"/>
</dbReference>
<evidence type="ECO:0000256" key="9">
    <source>
        <dbReference type="SAM" id="Phobius"/>
    </source>
</evidence>
<dbReference type="Pfam" id="PF02653">
    <property type="entry name" value="BPD_transp_2"/>
    <property type="match status" value="1"/>
</dbReference>
<protein>
    <submittedName>
        <fullName evidence="10">Branched-chain amino acid ABC transporter permease</fullName>
    </submittedName>
</protein>
<sequence length="286" mass="30245">MNELFPIILDVSSYILILVLVALGLMIVFGMMGVINMAHGELFMIGAYVMVALQDVGLPFWAGILLAPVIVGFLGLLIEAALIRHIYLRPLDTILATWGLSIALKQLVVLTFGPESQSVTLPVDGSLEIGAFSYPLYRLILMASSVLLIGATFWLFTRTDFGLMARAVIARPATAATLGIDTRRMYRWSFVIGTALAGLAGALVAPIISVDPQMGLGYLVPGFLSILVGGAGPLAGVLVGGAVVGGVNNLLAVWISPVAAMITVYVIAILIIRLKPEGIMGGRRAK</sequence>
<dbReference type="EMBL" id="WTUW01000009">
    <property type="protein sequence ID" value="MZR31838.1"/>
    <property type="molecule type" value="Genomic_DNA"/>
</dbReference>
<feature type="transmembrane region" description="Helical" evidence="9">
    <location>
        <begin position="251"/>
        <end position="274"/>
    </location>
</feature>
<organism evidence="10 11">
    <name type="scientific">Sneathiella litorea</name>
    <dbReference type="NCBI Taxonomy" id="2606216"/>
    <lineage>
        <taxon>Bacteria</taxon>
        <taxon>Pseudomonadati</taxon>
        <taxon>Pseudomonadota</taxon>
        <taxon>Alphaproteobacteria</taxon>
        <taxon>Sneathiellales</taxon>
        <taxon>Sneathiellaceae</taxon>
        <taxon>Sneathiella</taxon>
    </lineage>
</organism>
<keyword evidence="4 9" id="KW-0812">Transmembrane</keyword>
<dbReference type="PANTHER" id="PTHR11795">
    <property type="entry name" value="BRANCHED-CHAIN AMINO ACID TRANSPORT SYSTEM PERMEASE PROTEIN LIVH"/>
    <property type="match status" value="1"/>
</dbReference>
<dbReference type="CDD" id="cd06582">
    <property type="entry name" value="TM_PBP1_LivH_like"/>
    <property type="match status" value="1"/>
</dbReference>
<dbReference type="GO" id="GO:0005886">
    <property type="term" value="C:plasma membrane"/>
    <property type="evidence" value="ECO:0007669"/>
    <property type="project" value="UniProtKB-SubCell"/>
</dbReference>
<keyword evidence="5" id="KW-0029">Amino-acid transport</keyword>
<name>A0A6L8W9M0_9PROT</name>
<accession>A0A6L8W9M0</accession>
<evidence type="ECO:0000313" key="10">
    <source>
        <dbReference type="EMBL" id="MZR31838.1"/>
    </source>
</evidence>
<comment type="similarity">
    <text evidence="8">Belongs to the binding-protein-dependent transport system permease family. LivHM subfamily.</text>
</comment>
<reference evidence="10 11" key="1">
    <citation type="submission" date="2019-12" db="EMBL/GenBank/DDBJ databases">
        <title>Snethiella sp. nov. sp. isolated from sea sand.</title>
        <authorList>
            <person name="Kim J."/>
            <person name="Jeong S.E."/>
            <person name="Jung H.S."/>
            <person name="Jeon C.O."/>
        </authorList>
    </citation>
    <scope>NUCLEOTIDE SEQUENCE [LARGE SCALE GENOMIC DNA]</scope>
    <source>
        <strain evidence="10 11">DP05</strain>
    </source>
</reference>